<dbReference type="InterPro" id="IPR050266">
    <property type="entry name" value="AB_hydrolase_sf"/>
</dbReference>
<proteinExistence type="predicted"/>
<comment type="caution">
    <text evidence="2">The sequence shown here is derived from an EMBL/GenBank/DDBJ whole genome shotgun (WGS) entry which is preliminary data.</text>
</comment>
<accession>A0ABR6UBA0</accession>
<dbReference type="GO" id="GO:0016787">
    <property type="term" value="F:hydrolase activity"/>
    <property type="evidence" value="ECO:0007669"/>
    <property type="project" value="UniProtKB-KW"/>
</dbReference>
<reference evidence="2 3" key="1">
    <citation type="submission" date="2020-08" db="EMBL/GenBank/DDBJ databases">
        <title>novel species in genus Nocardioides.</title>
        <authorList>
            <person name="Zhang G."/>
        </authorList>
    </citation>
    <scope>NUCLEOTIDE SEQUENCE [LARGE SCALE GENOMIC DNA]</scope>
    <source>
        <strain evidence="2 3">SC8A-24</strain>
    </source>
</reference>
<dbReference type="SUPFAM" id="SSF53474">
    <property type="entry name" value="alpha/beta-Hydrolases"/>
    <property type="match status" value="1"/>
</dbReference>
<name>A0ABR6UBA0_9ACTN</name>
<keyword evidence="3" id="KW-1185">Reference proteome</keyword>
<sequence length="277" mass="30620">MSGGDVALVRRARVRTPRADLHVRWVQGPDATCAWVLLHQSPLSSRRFEPLLPELGRWSDAYAPDTPGYGDSLAVDGDWRVPDHADALWGGIDQLTDLPVYLLGRATGTVMAVEMARARPERVRHLVLHGLPVYTEGEKADRLAGFAPPYVPSADGSHLDWIWRRIRGEYPWAPPEMVTSMVADYLAAGPDFACAYRAIWRYDLHAALGEVERSGLPTTLLAGGRDRIGYMHERAVAALPWAASRVLPEATDFVAEQNPRDFAGLLREVVARDAPGR</sequence>
<dbReference type="EMBL" id="JACMYC010000010">
    <property type="protein sequence ID" value="MBC2961725.1"/>
    <property type="molecule type" value="Genomic_DNA"/>
</dbReference>
<dbReference type="Pfam" id="PF00561">
    <property type="entry name" value="Abhydrolase_1"/>
    <property type="match status" value="1"/>
</dbReference>
<evidence type="ECO:0000313" key="2">
    <source>
        <dbReference type="EMBL" id="MBC2961725.1"/>
    </source>
</evidence>
<feature type="domain" description="AB hydrolase-1" evidence="1">
    <location>
        <begin position="36"/>
        <end position="140"/>
    </location>
</feature>
<gene>
    <name evidence="2" type="ORF">H7344_15605</name>
</gene>
<dbReference type="PANTHER" id="PTHR43798">
    <property type="entry name" value="MONOACYLGLYCEROL LIPASE"/>
    <property type="match status" value="1"/>
</dbReference>
<keyword evidence="2" id="KW-0378">Hydrolase</keyword>
<dbReference type="InterPro" id="IPR000073">
    <property type="entry name" value="AB_hydrolase_1"/>
</dbReference>
<dbReference type="RefSeq" id="WP_186346930.1">
    <property type="nucleotide sequence ID" value="NZ_BMMR01000002.1"/>
</dbReference>
<evidence type="ECO:0000259" key="1">
    <source>
        <dbReference type="Pfam" id="PF00561"/>
    </source>
</evidence>
<evidence type="ECO:0000313" key="3">
    <source>
        <dbReference type="Proteomes" id="UP000604001"/>
    </source>
</evidence>
<dbReference type="PANTHER" id="PTHR43798:SF33">
    <property type="entry name" value="HYDROLASE, PUTATIVE (AFU_ORTHOLOGUE AFUA_2G14860)-RELATED"/>
    <property type="match status" value="1"/>
</dbReference>
<dbReference type="Gene3D" id="3.40.50.1820">
    <property type="entry name" value="alpha/beta hydrolase"/>
    <property type="match status" value="1"/>
</dbReference>
<protein>
    <submittedName>
        <fullName evidence="2">Alpha/beta hydrolase</fullName>
    </submittedName>
</protein>
<organism evidence="2 3">
    <name type="scientific">Nocardioides deserti</name>
    <dbReference type="NCBI Taxonomy" id="1588644"/>
    <lineage>
        <taxon>Bacteria</taxon>
        <taxon>Bacillati</taxon>
        <taxon>Actinomycetota</taxon>
        <taxon>Actinomycetes</taxon>
        <taxon>Propionibacteriales</taxon>
        <taxon>Nocardioidaceae</taxon>
        <taxon>Nocardioides</taxon>
    </lineage>
</organism>
<dbReference type="InterPro" id="IPR029058">
    <property type="entry name" value="AB_hydrolase_fold"/>
</dbReference>
<dbReference type="Proteomes" id="UP000604001">
    <property type="component" value="Unassembled WGS sequence"/>
</dbReference>